<evidence type="ECO:0000313" key="5">
    <source>
        <dbReference type="Proteomes" id="UP000830167"/>
    </source>
</evidence>
<evidence type="ECO:0000256" key="2">
    <source>
        <dbReference type="ARBA" id="ARBA00022801"/>
    </source>
</evidence>
<evidence type="ECO:0000259" key="3">
    <source>
        <dbReference type="Pfam" id="PF01979"/>
    </source>
</evidence>
<dbReference type="InterPro" id="IPR032466">
    <property type="entry name" value="Metal_Hydrolase"/>
</dbReference>
<dbReference type="InterPro" id="IPR006680">
    <property type="entry name" value="Amidohydro-rel"/>
</dbReference>
<keyword evidence="2" id="KW-0378">Hydrolase</keyword>
<dbReference type="PANTHER" id="PTHR11113">
    <property type="entry name" value="N-ACETYLGLUCOSAMINE-6-PHOSPHATE DEACETYLASE"/>
    <property type="match status" value="1"/>
</dbReference>
<keyword evidence="5" id="KW-1185">Reference proteome</keyword>
<sequence length="156" mass="16979">MKSVVSGTIHHERQQILIEDGIIQKIGQLSATDIEGATLIETNGELYPGFLDIHIHGGGGADTMDASDEAFQTIAKTHAQHGTTGLFLTTITESIDRMNQVMQSLAPNHVSEGAQILGFHLEGPFISMKRPGAHPVSHIRHGQCKLHNHSVSLWDF</sequence>
<evidence type="ECO:0000256" key="1">
    <source>
        <dbReference type="ARBA" id="ARBA00010716"/>
    </source>
</evidence>
<proteinExistence type="inferred from homology"/>
<dbReference type="Gene3D" id="3.20.20.140">
    <property type="entry name" value="Metal-dependent hydrolases"/>
    <property type="match status" value="1"/>
</dbReference>
<dbReference type="EMBL" id="CP089291">
    <property type="protein sequence ID" value="UOF89850.1"/>
    <property type="molecule type" value="Genomic_DNA"/>
</dbReference>
<dbReference type="RefSeq" id="WP_347436542.1">
    <property type="nucleotide sequence ID" value="NZ_CP089291.1"/>
</dbReference>
<feature type="domain" description="Amidohydrolase-related" evidence="3">
    <location>
        <begin position="47"/>
        <end position="139"/>
    </location>
</feature>
<dbReference type="InterPro" id="IPR011059">
    <property type="entry name" value="Metal-dep_hydrolase_composite"/>
</dbReference>
<gene>
    <name evidence="4" type="ORF">LSG31_18540</name>
</gene>
<dbReference type="Pfam" id="PF01979">
    <property type="entry name" value="Amidohydro_1"/>
    <property type="match status" value="1"/>
</dbReference>
<comment type="similarity">
    <text evidence="1">Belongs to the metallo-dependent hydrolases superfamily. NagA family.</text>
</comment>
<dbReference type="SUPFAM" id="SSF51556">
    <property type="entry name" value="Metallo-dependent hydrolases"/>
    <property type="match status" value="1"/>
</dbReference>
<dbReference type="PANTHER" id="PTHR11113:SF14">
    <property type="entry name" value="N-ACETYLGLUCOSAMINE-6-PHOSPHATE DEACETYLASE"/>
    <property type="match status" value="1"/>
</dbReference>
<dbReference type="SUPFAM" id="SSF51338">
    <property type="entry name" value="Composite domain of metallo-dependent hydrolases"/>
    <property type="match status" value="1"/>
</dbReference>
<name>A0ABY4CPT0_9BACL</name>
<evidence type="ECO:0000313" key="4">
    <source>
        <dbReference type="EMBL" id="UOF89850.1"/>
    </source>
</evidence>
<protein>
    <submittedName>
        <fullName evidence="4">Amidohydrolase family protein</fullName>
    </submittedName>
</protein>
<dbReference type="Proteomes" id="UP000830167">
    <property type="component" value="Chromosome"/>
</dbReference>
<accession>A0ABY4CPT0</accession>
<organism evidence="4 5">
    <name type="scientific">Fodinisporobacter ferrooxydans</name>
    <dbReference type="NCBI Taxonomy" id="2901836"/>
    <lineage>
        <taxon>Bacteria</taxon>
        <taxon>Bacillati</taxon>
        <taxon>Bacillota</taxon>
        <taxon>Bacilli</taxon>
        <taxon>Bacillales</taxon>
        <taxon>Alicyclobacillaceae</taxon>
        <taxon>Fodinisporobacter</taxon>
    </lineage>
</organism>
<reference evidence="4" key="1">
    <citation type="submission" date="2021-12" db="EMBL/GenBank/DDBJ databases">
        <title>Alicyclobacillaceae gen. nov., sp. nov., isolated from chalcocite enrichment system.</title>
        <authorList>
            <person name="Jiang Z."/>
        </authorList>
    </citation>
    <scope>NUCLEOTIDE SEQUENCE</scope>
    <source>
        <strain evidence="4">MYW30-H2</strain>
    </source>
</reference>